<feature type="non-terminal residue" evidence="1">
    <location>
        <position position="70"/>
    </location>
</feature>
<evidence type="ECO:0000313" key="1">
    <source>
        <dbReference type="EMBL" id="MDV3443993.1"/>
    </source>
</evidence>
<sequence>VRQQGKTLGEMDLLLQDDHGIHHVELAIKLYLGPQAAGGQAGEPCFQRVRRLLLTLQPGFQPVGRGGPLG</sequence>
<organism evidence="1 2">
    <name type="scientific">Metapseudomonas otitidis</name>
    <dbReference type="NCBI Taxonomy" id="319939"/>
    <lineage>
        <taxon>Bacteria</taxon>
        <taxon>Pseudomonadati</taxon>
        <taxon>Pseudomonadota</taxon>
        <taxon>Gammaproteobacteria</taxon>
        <taxon>Pseudomonadales</taxon>
        <taxon>Pseudomonadaceae</taxon>
        <taxon>Metapseudomonas</taxon>
    </lineage>
</organism>
<protein>
    <submittedName>
        <fullName evidence="1">DUF1853 family protein</fullName>
    </submittedName>
</protein>
<feature type="non-terminal residue" evidence="1">
    <location>
        <position position="1"/>
    </location>
</feature>
<evidence type="ECO:0000313" key="2">
    <source>
        <dbReference type="Proteomes" id="UP001273935"/>
    </source>
</evidence>
<keyword evidence="2" id="KW-1185">Reference proteome</keyword>
<comment type="caution">
    <text evidence="1">The sequence shown here is derived from an EMBL/GenBank/DDBJ whole genome shotgun (WGS) entry which is preliminary data.</text>
</comment>
<dbReference type="InterPro" id="IPR015003">
    <property type="entry name" value="DUF1853"/>
</dbReference>
<gene>
    <name evidence="1" type="ORF">R0G64_32135</name>
</gene>
<accession>A0ABU3Y1G8</accession>
<dbReference type="Proteomes" id="UP001273935">
    <property type="component" value="Unassembled WGS sequence"/>
</dbReference>
<proteinExistence type="predicted"/>
<dbReference type="Pfam" id="PF08907">
    <property type="entry name" value="DUF1853"/>
    <property type="match status" value="1"/>
</dbReference>
<reference evidence="1 2" key="1">
    <citation type="submission" date="2023-10" db="EMBL/GenBank/DDBJ databases">
        <title>Pseudomonas otitidis isolated from a paediatric patient with cystic fibrosis in Chile.</title>
        <authorList>
            <person name="Amsteins-Romero L."/>
            <person name="Opazo-Capurro A."/>
            <person name="Matus-Kohler M."/>
            <person name="Gonzalez-Rocha G."/>
        </authorList>
    </citation>
    <scope>NUCLEOTIDE SEQUENCE [LARGE SCALE GENOMIC DNA]</scope>
    <source>
        <strain evidence="1 2">P-714</strain>
    </source>
</reference>
<name>A0ABU3Y1G8_9GAMM</name>
<dbReference type="EMBL" id="JAWJUL010000525">
    <property type="protein sequence ID" value="MDV3443993.1"/>
    <property type="molecule type" value="Genomic_DNA"/>
</dbReference>